<reference evidence="3" key="1">
    <citation type="submission" date="2021-04" db="EMBL/GenBank/DDBJ databases">
        <title>Genome sequence of Woronichinia naegeliana from Washington state freshwater lake bloom.</title>
        <authorList>
            <person name="Dreher T.W."/>
        </authorList>
    </citation>
    <scope>NUCLEOTIDE SEQUENCE</scope>
    <source>
        <strain evidence="3">WA131</strain>
    </source>
</reference>
<comment type="similarity">
    <text evidence="1">Belongs to the RelE toxin family.</text>
</comment>
<sequence length="109" mass="12696">MTHRILITPLANQDIDAHVNYLRVYNEKAAFRLFDAIRLTLTQIAKIPKIGVSYPLQNSRLAGLRKWPVKDFSNYIIFYLEKPEQIEVVRILHGARDVRFVLENDSSLD</sequence>
<evidence type="ECO:0000256" key="1">
    <source>
        <dbReference type="ARBA" id="ARBA00006226"/>
    </source>
</evidence>
<evidence type="ECO:0000256" key="2">
    <source>
        <dbReference type="ARBA" id="ARBA00022649"/>
    </source>
</evidence>
<dbReference type="InterPro" id="IPR007712">
    <property type="entry name" value="RelE/ParE_toxin"/>
</dbReference>
<accession>A0A977KWI7</accession>
<dbReference type="PANTHER" id="PTHR33755">
    <property type="entry name" value="TOXIN PARE1-RELATED"/>
    <property type="match status" value="1"/>
</dbReference>
<dbReference type="AlphaFoldDB" id="A0A977KWI7"/>
<name>A0A977KWI7_9CYAN</name>
<protein>
    <submittedName>
        <fullName evidence="3">Type II toxin-antitoxin system RelE/ParE family toxin</fullName>
    </submittedName>
</protein>
<dbReference type="PANTHER" id="PTHR33755:SF6">
    <property type="entry name" value="PLASMID STABILIZATION SYSTEM PROTEIN"/>
    <property type="match status" value="1"/>
</dbReference>
<dbReference type="Gene3D" id="3.30.2310.20">
    <property type="entry name" value="RelE-like"/>
    <property type="match status" value="1"/>
</dbReference>
<proteinExistence type="inferred from homology"/>
<evidence type="ECO:0000313" key="3">
    <source>
        <dbReference type="EMBL" id="UXE60261.1"/>
    </source>
</evidence>
<dbReference type="KEGG" id="wna:KA717_32340"/>
<keyword evidence="2" id="KW-1277">Toxin-antitoxin system</keyword>
<organism evidence="3">
    <name type="scientific">Woronichinia naegeliana WA131</name>
    <dbReference type="NCBI Taxonomy" id="2824559"/>
    <lineage>
        <taxon>Bacteria</taxon>
        <taxon>Bacillati</taxon>
        <taxon>Cyanobacteriota</taxon>
        <taxon>Cyanophyceae</taxon>
        <taxon>Synechococcales</taxon>
        <taxon>Coelosphaeriaceae</taxon>
        <taxon>Woronichinia</taxon>
    </lineage>
</organism>
<dbReference type="Pfam" id="PF05016">
    <property type="entry name" value="ParE_toxin"/>
    <property type="match status" value="1"/>
</dbReference>
<dbReference type="EMBL" id="CP073041">
    <property type="protein sequence ID" value="UXE60261.1"/>
    <property type="molecule type" value="Genomic_DNA"/>
</dbReference>
<dbReference type="InterPro" id="IPR035093">
    <property type="entry name" value="RelE/ParE_toxin_dom_sf"/>
</dbReference>
<dbReference type="InterPro" id="IPR051803">
    <property type="entry name" value="TA_system_RelE-like_toxin"/>
</dbReference>
<dbReference type="Proteomes" id="UP001065613">
    <property type="component" value="Chromosome"/>
</dbReference>
<gene>
    <name evidence="3" type="ORF">KA717_32340</name>
</gene>